<keyword evidence="3" id="KW-1185">Reference proteome</keyword>
<organism evidence="2 3">
    <name type="scientific">Symbiodinium microadriaticum</name>
    <name type="common">Dinoflagellate</name>
    <name type="synonym">Zooxanthella microadriatica</name>
    <dbReference type="NCBI Taxonomy" id="2951"/>
    <lineage>
        <taxon>Eukaryota</taxon>
        <taxon>Sar</taxon>
        <taxon>Alveolata</taxon>
        <taxon>Dinophyceae</taxon>
        <taxon>Suessiales</taxon>
        <taxon>Symbiodiniaceae</taxon>
        <taxon>Symbiodinium</taxon>
    </lineage>
</organism>
<sequence length="372" mass="40593">MLKPGRVTGATNEWGILLHVQLIVGRLRHERILVPAPAPALWSTLFAVAAADGEDLVRLMDRLADVDLRKVRDSAHQAPMVSQSRSLKRQEPSPRATPKLRGQGAAATWDHSWGREGGAVRGYDLLAYYKSADSAYAYVCRGRDRMGNGPGFQLYHFARYSNYFGDGSDRPAHAGGKFGPTAVCDPGQGRSTIRDFYKFPASRSAAGTGHQSLAGTGVITGPTLEKQIAQGRSGAQNPPQFAPYPIPPPAGCPATDENGHAFASGPQPYWNDFRFADVRSGSKRKVGESDRAGVSLPVIQVIERWGSMAVKRYVQDDIFVFVNPWAKSDDKLSELLSLFFASGSLVRRDKSSEPLKLTMIDFFEAIRWLGGA</sequence>
<name>A0A1Q9DIK2_SYMMI</name>
<dbReference type="Proteomes" id="UP000186817">
    <property type="component" value="Unassembled WGS sequence"/>
</dbReference>
<evidence type="ECO:0000313" key="2">
    <source>
        <dbReference type="EMBL" id="OLP94983.1"/>
    </source>
</evidence>
<gene>
    <name evidence="2" type="ORF">AK812_SmicGene22924</name>
</gene>
<evidence type="ECO:0000313" key="3">
    <source>
        <dbReference type="Proteomes" id="UP000186817"/>
    </source>
</evidence>
<protein>
    <submittedName>
        <fullName evidence="2">Uncharacterized protein</fullName>
    </submittedName>
</protein>
<feature type="non-terminal residue" evidence="2">
    <location>
        <position position="372"/>
    </location>
</feature>
<feature type="region of interest" description="Disordered" evidence="1">
    <location>
        <begin position="228"/>
        <end position="265"/>
    </location>
</feature>
<feature type="compositionally biased region" description="Pro residues" evidence="1">
    <location>
        <begin position="240"/>
        <end position="251"/>
    </location>
</feature>
<proteinExistence type="predicted"/>
<dbReference type="EMBL" id="LSRX01000520">
    <property type="protein sequence ID" value="OLP94983.1"/>
    <property type="molecule type" value="Genomic_DNA"/>
</dbReference>
<evidence type="ECO:0000256" key="1">
    <source>
        <dbReference type="SAM" id="MobiDB-lite"/>
    </source>
</evidence>
<accession>A0A1Q9DIK2</accession>
<dbReference type="OrthoDB" id="10346450at2759"/>
<reference evidence="2 3" key="1">
    <citation type="submission" date="2016-02" db="EMBL/GenBank/DDBJ databases">
        <title>Genome analysis of coral dinoflagellate symbionts highlights evolutionary adaptations to a symbiotic lifestyle.</title>
        <authorList>
            <person name="Aranda M."/>
            <person name="Li Y."/>
            <person name="Liew Y.J."/>
            <person name="Baumgarten S."/>
            <person name="Simakov O."/>
            <person name="Wilson M."/>
            <person name="Piel J."/>
            <person name="Ashoor H."/>
            <person name="Bougouffa S."/>
            <person name="Bajic V.B."/>
            <person name="Ryu T."/>
            <person name="Ravasi T."/>
            <person name="Bayer T."/>
            <person name="Micklem G."/>
            <person name="Kim H."/>
            <person name="Bhak J."/>
            <person name="Lajeunesse T.C."/>
            <person name="Voolstra C.R."/>
        </authorList>
    </citation>
    <scope>NUCLEOTIDE SEQUENCE [LARGE SCALE GENOMIC DNA]</scope>
    <source>
        <strain evidence="2 3">CCMP2467</strain>
    </source>
</reference>
<feature type="region of interest" description="Disordered" evidence="1">
    <location>
        <begin position="75"/>
        <end position="104"/>
    </location>
</feature>
<dbReference type="AlphaFoldDB" id="A0A1Q9DIK2"/>
<comment type="caution">
    <text evidence="2">The sequence shown here is derived from an EMBL/GenBank/DDBJ whole genome shotgun (WGS) entry which is preliminary data.</text>
</comment>